<reference evidence="3 4" key="2">
    <citation type="journal article" date="2007" name="Genome Biol.">
        <title>Assembly of the Candida albicans genome into sixteen supercontigs aligned on the eight chromosomes.</title>
        <authorList>
            <person name="van het Hoog M."/>
            <person name="Rast T.J."/>
            <person name="Martchenko M."/>
            <person name="Grindle S."/>
            <person name="Dignard D."/>
            <person name="Hogues H."/>
            <person name="Cuomo C."/>
            <person name="Berriman M."/>
            <person name="Scherer S."/>
            <person name="Magee B.B."/>
            <person name="Whiteway M."/>
            <person name="Chibana H."/>
            <person name="Nantel A."/>
            <person name="Magee P.T."/>
        </authorList>
    </citation>
    <scope>GENOME REANNOTATION</scope>
    <source>
        <strain evidence="4">SC5314 / ATCC MYA-2876</strain>
    </source>
</reference>
<protein>
    <submittedName>
        <fullName evidence="3">Uncharacterized protein</fullName>
    </submittedName>
</protein>
<dbReference type="GeneID" id="3647062"/>
<evidence type="ECO:0000313" key="4">
    <source>
        <dbReference type="Proteomes" id="UP000000559"/>
    </source>
</evidence>
<dbReference type="PeptideAtlas" id="A0A1D8PN73"/>
<dbReference type="CGD" id="CAL0000200403">
    <property type="gene designation" value="orf19.11624"/>
</dbReference>
<dbReference type="InterPro" id="IPR024274">
    <property type="entry name" value="APC9"/>
</dbReference>
<name>A0A1D8PN73_CANAL</name>
<dbReference type="EMBL" id="CP017627">
    <property type="protein sequence ID" value="AOW29586.1"/>
    <property type="molecule type" value="Genomic_DNA"/>
</dbReference>
<dbReference type="Pfam" id="PF12856">
    <property type="entry name" value="ANAPC9"/>
    <property type="match status" value="1"/>
</dbReference>
<sequence length="481" mass="55580">MNLSENYISASRNSSSSTATTSMSNKYSSLPKFNNHTHSNQSRIVSNNDMSTSSIFPYNRTVSSSSSIMSTPSNNIRKFQRQRQQERQHHEHLPPPSQHQRQTGSSKNEHINNSSRTSKNGRLIKNKLLNLQQSSKQQLINRISDKDPRHSHSNSSQSNAKKVTPPVFGLQKVASSPYDFSVFTTVATNEKQHDEVLFPAIKQSQIRAWESAEKICRGIIFDDDDDDEEESTDDESENTKNPIISIPGYTEGELKELSKYPNLSSQEEKKLLTEYKRKVLSQREQNLSNNNLISFRRQLQIDQKKEILSKLFNNQNKLNLDYITDNDNNSIDSYTNRNQYNVIDNNLISLDLHSLINNDMEEVNYLLEEDGNFKILQEEVKQNIFHKKIVTDNQQSDENGHGQFDYERFQSLTAKKLDKIYDVHTTRYAGVNVDDDEYKEPSFYSDDVSNLELEEELLQFTTGHLRQCIHDSIDEEEMTEK</sequence>
<dbReference type="RefSeq" id="XP_711352.2">
    <property type="nucleotide sequence ID" value="XM_706260.2"/>
</dbReference>
<dbReference type="VEuPathDB" id="FungiDB:C5_01530C_A"/>
<dbReference type="eggNOG" id="ENOG502T3GY">
    <property type="taxonomic scope" value="Eukaryota"/>
</dbReference>
<feature type="region of interest" description="Disordered" evidence="1">
    <location>
        <begin position="1"/>
        <end position="122"/>
    </location>
</feature>
<proteinExistence type="predicted"/>
<evidence type="ECO:0000313" key="3">
    <source>
        <dbReference type="EMBL" id="AOW29586.1"/>
    </source>
</evidence>
<accession>A0A1D8PN73</accession>
<organism evidence="3 4">
    <name type="scientific">Candida albicans (strain SC5314 / ATCC MYA-2876)</name>
    <name type="common">Yeast</name>
    <dbReference type="NCBI Taxonomy" id="237561"/>
    <lineage>
        <taxon>Eukaryota</taxon>
        <taxon>Fungi</taxon>
        <taxon>Dikarya</taxon>
        <taxon>Ascomycota</taxon>
        <taxon>Saccharomycotina</taxon>
        <taxon>Pichiomycetes</taxon>
        <taxon>Debaryomycetaceae</taxon>
        <taxon>Candida/Lodderomyces clade</taxon>
        <taxon>Candida</taxon>
    </lineage>
</organism>
<reference evidence="3 4" key="1">
    <citation type="journal article" date="2004" name="Proc. Natl. Acad. Sci. U.S.A.">
        <title>The diploid genome sequence of Candida albicans.</title>
        <authorList>
            <person name="Jones T."/>
            <person name="Federspiel N.A."/>
            <person name="Chibana H."/>
            <person name="Dungan J."/>
            <person name="Kalman S."/>
            <person name="Magee B.B."/>
            <person name="Newport G."/>
            <person name="Thorstenson Y.R."/>
            <person name="Agabian N."/>
            <person name="Magee P.T."/>
            <person name="Davis R.W."/>
            <person name="Scherer S."/>
        </authorList>
    </citation>
    <scope>NUCLEOTIDE SEQUENCE [LARGE SCALE GENOMIC DNA]</scope>
    <source>
        <strain evidence="4">SC5314 / ATCC MYA-2876</strain>
    </source>
</reference>
<dbReference type="AlphaFoldDB" id="A0A1D8PN73"/>
<evidence type="ECO:0000256" key="1">
    <source>
        <dbReference type="SAM" id="MobiDB-lite"/>
    </source>
</evidence>
<feature type="compositionally biased region" description="Polar residues" evidence="1">
    <location>
        <begin position="26"/>
        <end position="62"/>
    </location>
</feature>
<dbReference type="KEGG" id="cal:CAALFM_C501530CA"/>
<evidence type="ECO:0000313" key="2">
    <source>
        <dbReference type="CGD" id="CAL0000200403"/>
    </source>
</evidence>
<dbReference type="Proteomes" id="UP000000559">
    <property type="component" value="Chromosome 5"/>
</dbReference>
<feature type="compositionally biased region" description="Low complexity" evidence="1">
    <location>
        <begin position="9"/>
        <end position="25"/>
    </location>
</feature>
<keyword evidence="4" id="KW-1185">Reference proteome</keyword>
<feature type="compositionally biased region" description="Acidic residues" evidence="1">
    <location>
        <begin position="221"/>
        <end position="236"/>
    </location>
</feature>
<dbReference type="InParanoid" id="A0A1D8PN73"/>
<feature type="compositionally biased region" description="Basic and acidic residues" evidence="1">
    <location>
        <begin position="83"/>
        <end position="93"/>
    </location>
</feature>
<dbReference type="OrthoDB" id="4078100at2759"/>
<feature type="region of interest" description="Disordered" evidence="1">
    <location>
        <begin position="221"/>
        <end position="246"/>
    </location>
</feature>
<gene>
    <name evidence="3" type="ordered locus">CAALFM_C501530CA</name>
    <name evidence="2" type="ordered locus">orf19.11624</name>
</gene>
<reference evidence="3 4" key="3">
    <citation type="journal article" date="2013" name="Genome Biol.">
        <title>Assembly of a phased diploid Candida albicans genome facilitates allele-specific measurements and provides a simple model for repeat and indel structure.</title>
        <authorList>
            <person name="Muzzey D."/>
            <person name="Schwartz K."/>
            <person name="Weissman J.S."/>
            <person name="Sherlock G."/>
        </authorList>
    </citation>
    <scope>NUCLEOTIDE SEQUENCE [LARGE SCALE GENOMIC DNA]</scope>
    <source>
        <strain evidence="4">SC5314 / ATCC MYA-2876</strain>
    </source>
</reference>
<feature type="region of interest" description="Disordered" evidence="1">
    <location>
        <begin position="143"/>
        <end position="165"/>
    </location>
</feature>
<dbReference type="GO" id="GO:0005680">
    <property type="term" value="C:anaphase-promoting complex"/>
    <property type="evidence" value="ECO:0007669"/>
    <property type="project" value="InterPro"/>
</dbReference>
<feature type="compositionally biased region" description="Low complexity" evidence="1">
    <location>
        <begin position="63"/>
        <end position="73"/>
    </location>
</feature>
<feature type="compositionally biased region" description="Polar residues" evidence="1">
    <location>
        <begin position="98"/>
        <end position="120"/>
    </location>
</feature>